<dbReference type="GO" id="GO:0005524">
    <property type="term" value="F:ATP binding"/>
    <property type="evidence" value="ECO:0007669"/>
    <property type="project" value="UniProtKB-UniRule"/>
</dbReference>
<dbReference type="InterPro" id="IPR001943">
    <property type="entry name" value="UVR_dom"/>
</dbReference>
<dbReference type="GO" id="GO:0016887">
    <property type="term" value="F:ATP hydrolysis activity"/>
    <property type="evidence" value="ECO:0007669"/>
    <property type="project" value="InterPro"/>
</dbReference>
<protein>
    <recommendedName>
        <fullName evidence="11 12">UvrABC system protein B</fullName>
        <shortName evidence="12">Protein UvrB</shortName>
    </recommendedName>
    <alternativeName>
        <fullName evidence="12">Excinuclease ABC subunit B</fullName>
    </alternativeName>
</protein>
<feature type="domain" description="Helicase C-terminal" evidence="15">
    <location>
        <begin position="447"/>
        <end position="609"/>
    </location>
</feature>
<dbReference type="PROSITE" id="PS50151">
    <property type="entry name" value="UVR"/>
    <property type="match status" value="1"/>
</dbReference>
<dbReference type="PROSITE" id="PS51194">
    <property type="entry name" value="HELICASE_CTER"/>
    <property type="match status" value="1"/>
</dbReference>
<dbReference type="GO" id="GO:0006289">
    <property type="term" value="P:nucleotide-excision repair"/>
    <property type="evidence" value="ECO:0007669"/>
    <property type="project" value="UniProtKB-UniRule"/>
</dbReference>
<dbReference type="InterPro" id="IPR027417">
    <property type="entry name" value="P-loop_NTPase"/>
</dbReference>
<dbReference type="EMBL" id="LCNM01000007">
    <property type="protein sequence ID" value="KKU56485.1"/>
    <property type="molecule type" value="Genomic_DNA"/>
</dbReference>
<comment type="subunit">
    <text evidence="10 12">Forms a heterotetramer with UvrA during the search for lesions. Interacts with UvrC in an incision complex.</text>
</comment>
<gene>
    <name evidence="12" type="primary">uvrB</name>
    <name evidence="16" type="ORF">UX78_C0007G0011</name>
</gene>
<comment type="domain">
    <text evidence="12">The beta-hairpin motif is involved in DNA binding.</text>
</comment>
<dbReference type="PATRIC" id="fig|1618357.3.peg.415"/>
<dbReference type="InterPro" id="IPR024759">
    <property type="entry name" value="UvrB_YAD/RRR_dom"/>
</dbReference>
<evidence type="ECO:0000259" key="13">
    <source>
        <dbReference type="PROSITE" id="PS50151"/>
    </source>
</evidence>
<dbReference type="InterPro" id="IPR041471">
    <property type="entry name" value="UvrB_inter"/>
</dbReference>
<comment type="function">
    <text evidence="12">The UvrABC repair system catalyzes the recognition and processing of DNA lesions. A damage recognition complex composed of 2 UvrA and 2 UvrB subunits scans DNA for abnormalities. Upon binding of the UvrA(2)B(2) complex to a putative damaged site, the DNA wraps around one UvrB monomer. DNA wrap is dependent on ATP binding by UvrB and probably causes local melting of the DNA helix, facilitating insertion of UvrB beta-hairpin between the DNA strands. Then UvrB probes one DNA strand for the presence of a lesion. If a lesion is found the UvrA subunits dissociate and the UvrB-DNA preincision complex is formed. This complex is subsequently bound by UvrC and the second UvrB is released. If no lesion is found, the DNA wraps around the other UvrB subunit that will check the other stand for damage.</text>
</comment>
<dbReference type="SMART" id="SM00487">
    <property type="entry name" value="DEXDc"/>
    <property type="match status" value="1"/>
</dbReference>
<keyword evidence="9 12" id="KW-0234">DNA repair</keyword>
<keyword evidence="12" id="KW-0742">SOS response</keyword>
<dbReference type="GO" id="GO:0009381">
    <property type="term" value="F:excinuclease ABC activity"/>
    <property type="evidence" value="ECO:0007669"/>
    <property type="project" value="UniProtKB-UniRule"/>
</dbReference>
<dbReference type="InterPro" id="IPR036876">
    <property type="entry name" value="UVR_dom_sf"/>
</dbReference>
<dbReference type="AlphaFoldDB" id="A0A0G1UFJ6"/>
<dbReference type="CDD" id="cd18790">
    <property type="entry name" value="SF2_C_UvrB"/>
    <property type="match status" value="1"/>
</dbReference>
<evidence type="ECO:0000256" key="2">
    <source>
        <dbReference type="ARBA" id="ARBA00008533"/>
    </source>
</evidence>
<evidence type="ECO:0000256" key="12">
    <source>
        <dbReference type="HAMAP-Rule" id="MF_00204"/>
    </source>
</evidence>
<dbReference type="SUPFAM" id="SSF52540">
    <property type="entry name" value="P-loop containing nucleoside triphosphate hydrolases"/>
    <property type="match status" value="2"/>
</dbReference>
<keyword evidence="3 12" id="KW-0963">Cytoplasm</keyword>
<evidence type="ECO:0000256" key="10">
    <source>
        <dbReference type="ARBA" id="ARBA00026033"/>
    </source>
</evidence>
<dbReference type="NCBIfam" id="NF003673">
    <property type="entry name" value="PRK05298.1"/>
    <property type="match status" value="1"/>
</dbReference>
<dbReference type="Pfam" id="PF12344">
    <property type="entry name" value="UvrB"/>
    <property type="match status" value="1"/>
</dbReference>
<dbReference type="Pfam" id="PF04851">
    <property type="entry name" value="ResIII"/>
    <property type="match status" value="1"/>
</dbReference>
<feature type="domain" description="Helicase ATP-binding" evidence="14">
    <location>
        <begin position="23"/>
        <end position="179"/>
    </location>
</feature>
<evidence type="ECO:0000313" key="17">
    <source>
        <dbReference type="Proteomes" id="UP000034607"/>
    </source>
</evidence>
<comment type="caution">
    <text evidence="16">The sequence shown here is derived from an EMBL/GenBank/DDBJ whole genome shotgun (WGS) entry which is preliminary data.</text>
</comment>
<dbReference type="InterPro" id="IPR001650">
    <property type="entry name" value="Helicase_C-like"/>
</dbReference>
<dbReference type="InterPro" id="IPR006935">
    <property type="entry name" value="Helicase/UvrB_N"/>
</dbReference>
<evidence type="ECO:0000259" key="15">
    <source>
        <dbReference type="PROSITE" id="PS51194"/>
    </source>
</evidence>
<accession>A0A0G1UFJ6</accession>
<keyword evidence="4 12" id="KW-0547">Nucleotide-binding</keyword>
<feature type="binding site" evidence="12">
    <location>
        <begin position="36"/>
        <end position="43"/>
    </location>
    <ligand>
        <name>ATP</name>
        <dbReference type="ChEBI" id="CHEBI:30616"/>
    </ligand>
</feature>
<dbReference type="HAMAP" id="MF_00204">
    <property type="entry name" value="UvrB"/>
    <property type="match status" value="1"/>
</dbReference>
<feature type="short sequence motif" description="Beta-hairpin" evidence="12">
    <location>
        <begin position="89"/>
        <end position="112"/>
    </location>
</feature>
<dbReference type="InterPro" id="IPR014001">
    <property type="entry name" value="Helicase_ATP-bd"/>
</dbReference>
<keyword evidence="7 12" id="KW-0067">ATP-binding</keyword>
<dbReference type="PANTHER" id="PTHR24029:SF0">
    <property type="entry name" value="UVRABC SYSTEM PROTEIN B"/>
    <property type="match status" value="1"/>
</dbReference>
<evidence type="ECO:0000259" key="14">
    <source>
        <dbReference type="PROSITE" id="PS51192"/>
    </source>
</evidence>
<dbReference type="Proteomes" id="UP000034607">
    <property type="component" value="Unassembled WGS sequence"/>
</dbReference>
<dbReference type="CDD" id="cd17916">
    <property type="entry name" value="DEXHc_UvrB"/>
    <property type="match status" value="1"/>
</dbReference>
<keyword evidence="8 12" id="KW-0267">Excision nuclease</keyword>
<dbReference type="Pfam" id="PF17757">
    <property type="entry name" value="UvrB_inter"/>
    <property type="match status" value="1"/>
</dbReference>
<dbReference type="Pfam" id="PF00271">
    <property type="entry name" value="Helicase_C"/>
    <property type="match status" value="1"/>
</dbReference>
<dbReference type="PROSITE" id="PS51192">
    <property type="entry name" value="HELICASE_ATP_BIND_1"/>
    <property type="match status" value="1"/>
</dbReference>
<keyword evidence="6 12" id="KW-0228">DNA excision</keyword>
<dbReference type="SMART" id="SM00490">
    <property type="entry name" value="HELICc"/>
    <property type="match status" value="1"/>
</dbReference>
<evidence type="ECO:0000256" key="1">
    <source>
        <dbReference type="ARBA" id="ARBA00004496"/>
    </source>
</evidence>
<dbReference type="GO" id="GO:0003677">
    <property type="term" value="F:DNA binding"/>
    <property type="evidence" value="ECO:0007669"/>
    <property type="project" value="UniProtKB-UniRule"/>
</dbReference>
<sequence length="690" mass="77727">MFKLKSPYQPTGDQPRAIQKLISGLKAGARHQVLLGVTGSGKTFTMANVIQALARPTLVISHNKTLAAQLYQEFKEYFPESAVSYFVSYYDYYQPEAYLPATDTYIEKETDINAEIDKLRLAATTNLLTRRDVIVVASVSCIYNLGSPVEYGKSILELAVGLKVTRNQIVMRLNDLQYSRSDFDFRRGTYRLRGDIIDIFPAYEDTSVRIHLTSDVISKLEKINSLTGETISNPSAPPLTAKTRADGEKLRGGEGGVIIYPAKHYLAPQENLENTFSQIRLDLDLQVSSLKKSGKLLEAHRLNQRVTYDLEMIAQLGYVNGIENYSRYFDGRSPGDPPYSLLDYFPADYLLIIDESHISIPQIRGMYHGDQSRKQTLIDFGFRLPSALDNRPLKFEEFIRRMGPAIYTSATPNDWELSQSTGHVVEQLIRPTGLVDPQITVLPATGQIQDLISRIRDLTSKGQRALVTTLTKRMAEDLADYLKEQGIKVHYLHSDVDTLERLDILSDLRGGTYDVVVGINLLREGLDLPEVSLVAILDADKEGFLRSKTSLIQTMGRAARHEQGRVVMYADSVTASMAEAISEVSRRRDIQLDYNRKQHITPVSITKPIRDRIVEKVIDTPVKFDPRDILSGKTTDVVDVDPDKFAQLVPSDQTRLIKIMSRQMRLVAGELDFETAARIRDKIQDLSHHP</sequence>
<evidence type="ECO:0000313" key="16">
    <source>
        <dbReference type="EMBL" id="KKU56485.1"/>
    </source>
</evidence>
<dbReference type="PANTHER" id="PTHR24029">
    <property type="entry name" value="UVRABC SYSTEM PROTEIN B"/>
    <property type="match status" value="1"/>
</dbReference>
<dbReference type="InterPro" id="IPR004807">
    <property type="entry name" value="UvrB"/>
</dbReference>
<dbReference type="GO" id="GO:0005737">
    <property type="term" value="C:cytoplasm"/>
    <property type="evidence" value="ECO:0007669"/>
    <property type="project" value="UniProtKB-SubCell"/>
</dbReference>
<name>A0A0G1UFJ6_9BACT</name>
<dbReference type="SUPFAM" id="SSF46600">
    <property type="entry name" value="C-terminal UvrC-binding domain of UvrB"/>
    <property type="match status" value="1"/>
</dbReference>
<evidence type="ECO:0000256" key="4">
    <source>
        <dbReference type="ARBA" id="ARBA00022741"/>
    </source>
</evidence>
<proteinExistence type="inferred from homology"/>
<evidence type="ECO:0000256" key="7">
    <source>
        <dbReference type="ARBA" id="ARBA00022840"/>
    </source>
</evidence>
<evidence type="ECO:0000256" key="3">
    <source>
        <dbReference type="ARBA" id="ARBA00022490"/>
    </source>
</evidence>
<evidence type="ECO:0000256" key="11">
    <source>
        <dbReference type="ARBA" id="ARBA00029504"/>
    </source>
</evidence>
<dbReference type="Gene3D" id="4.10.860.10">
    <property type="entry name" value="UVR domain"/>
    <property type="match status" value="1"/>
</dbReference>
<evidence type="ECO:0000256" key="5">
    <source>
        <dbReference type="ARBA" id="ARBA00022763"/>
    </source>
</evidence>
<dbReference type="GO" id="GO:0009432">
    <property type="term" value="P:SOS response"/>
    <property type="evidence" value="ECO:0007669"/>
    <property type="project" value="UniProtKB-UniRule"/>
</dbReference>
<feature type="domain" description="UVR" evidence="13">
    <location>
        <begin position="654"/>
        <end position="689"/>
    </location>
</feature>
<evidence type="ECO:0000256" key="8">
    <source>
        <dbReference type="ARBA" id="ARBA00022881"/>
    </source>
</evidence>
<dbReference type="GO" id="GO:0009380">
    <property type="term" value="C:excinuclease repair complex"/>
    <property type="evidence" value="ECO:0007669"/>
    <property type="project" value="InterPro"/>
</dbReference>
<keyword evidence="5 12" id="KW-0227">DNA damage</keyword>
<evidence type="ECO:0000256" key="9">
    <source>
        <dbReference type="ARBA" id="ARBA00023204"/>
    </source>
</evidence>
<comment type="similarity">
    <text evidence="2 12">Belongs to the UvrB family.</text>
</comment>
<evidence type="ECO:0000256" key="6">
    <source>
        <dbReference type="ARBA" id="ARBA00022769"/>
    </source>
</evidence>
<reference evidence="16 17" key="1">
    <citation type="journal article" date="2015" name="Nature">
        <title>rRNA introns, odd ribosomes, and small enigmatic genomes across a large radiation of phyla.</title>
        <authorList>
            <person name="Brown C.T."/>
            <person name="Hug L.A."/>
            <person name="Thomas B.C."/>
            <person name="Sharon I."/>
            <person name="Castelle C.J."/>
            <person name="Singh A."/>
            <person name="Wilkins M.J."/>
            <person name="Williams K.H."/>
            <person name="Banfield J.F."/>
        </authorList>
    </citation>
    <scope>NUCLEOTIDE SEQUENCE [LARGE SCALE GENOMIC DNA]</scope>
</reference>
<comment type="subcellular location">
    <subcellularLocation>
        <location evidence="1 12">Cytoplasm</location>
    </subcellularLocation>
</comment>
<dbReference type="Gene3D" id="3.40.50.300">
    <property type="entry name" value="P-loop containing nucleotide triphosphate hydrolases"/>
    <property type="match status" value="3"/>
</dbReference>
<organism evidence="16 17">
    <name type="scientific">Candidatus Amesbacteria bacterium GW2011_GWA2_47_11</name>
    <dbReference type="NCBI Taxonomy" id="1618357"/>
    <lineage>
        <taxon>Bacteria</taxon>
        <taxon>Candidatus Amesiibacteriota</taxon>
    </lineage>
</organism>
<dbReference type="NCBIfam" id="TIGR00631">
    <property type="entry name" value="uvrb"/>
    <property type="match status" value="1"/>
</dbReference>